<organism evidence="2 3">
    <name type="scientific">Ensete ventricosum</name>
    <name type="common">Abyssinian banana</name>
    <name type="synonym">Musa ensete</name>
    <dbReference type="NCBI Taxonomy" id="4639"/>
    <lineage>
        <taxon>Eukaryota</taxon>
        <taxon>Viridiplantae</taxon>
        <taxon>Streptophyta</taxon>
        <taxon>Embryophyta</taxon>
        <taxon>Tracheophyta</taxon>
        <taxon>Spermatophyta</taxon>
        <taxon>Magnoliopsida</taxon>
        <taxon>Liliopsida</taxon>
        <taxon>Zingiberales</taxon>
        <taxon>Musaceae</taxon>
        <taxon>Ensete</taxon>
    </lineage>
</organism>
<gene>
    <name evidence="2" type="ORF">B296_00028972</name>
</gene>
<protein>
    <submittedName>
        <fullName evidence="2">Uncharacterized protein</fullName>
    </submittedName>
</protein>
<evidence type="ECO:0000313" key="3">
    <source>
        <dbReference type="Proteomes" id="UP000287651"/>
    </source>
</evidence>
<feature type="region of interest" description="Disordered" evidence="1">
    <location>
        <begin position="1"/>
        <end position="54"/>
    </location>
</feature>
<dbReference type="AlphaFoldDB" id="A0A426ZYS2"/>
<accession>A0A426ZYS2</accession>
<comment type="caution">
    <text evidence="2">The sequence shown here is derived from an EMBL/GenBank/DDBJ whole genome shotgun (WGS) entry which is preliminary data.</text>
</comment>
<reference evidence="2 3" key="1">
    <citation type="journal article" date="2014" name="Agronomy (Basel)">
        <title>A Draft Genome Sequence for Ensete ventricosum, the Drought-Tolerant Tree Against Hunger.</title>
        <authorList>
            <person name="Harrison J."/>
            <person name="Moore K.A."/>
            <person name="Paszkiewicz K."/>
            <person name="Jones T."/>
            <person name="Grant M."/>
            <person name="Ambacheew D."/>
            <person name="Muzemil S."/>
            <person name="Studholme D.J."/>
        </authorList>
    </citation>
    <scope>NUCLEOTIDE SEQUENCE [LARGE SCALE GENOMIC DNA]</scope>
</reference>
<dbReference type="EMBL" id="AMZH03004471">
    <property type="protein sequence ID" value="RRT69092.1"/>
    <property type="molecule type" value="Genomic_DNA"/>
</dbReference>
<name>A0A426ZYS2_ENSVE</name>
<feature type="compositionally biased region" description="Acidic residues" evidence="1">
    <location>
        <begin position="29"/>
        <end position="46"/>
    </location>
</feature>
<sequence length="67" mass="7761">MGSEEDMHDAKDVQSVEDDFYTGETGMGSEDDDYNFGDNYSDDSEDVTSHRQQVRGWEKDPYSFVFF</sequence>
<evidence type="ECO:0000256" key="1">
    <source>
        <dbReference type="SAM" id="MobiDB-lite"/>
    </source>
</evidence>
<dbReference type="Proteomes" id="UP000287651">
    <property type="component" value="Unassembled WGS sequence"/>
</dbReference>
<proteinExistence type="predicted"/>
<evidence type="ECO:0000313" key="2">
    <source>
        <dbReference type="EMBL" id="RRT69092.1"/>
    </source>
</evidence>